<evidence type="ECO:0000256" key="6">
    <source>
        <dbReference type="ARBA" id="ARBA00023049"/>
    </source>
</evidence>
<dbReference type="PANTHER" id="PTHR22726:SF1">
    <property type="entry name" value="METALLOENDOPEPTIDASE OMA1, MITOCHONDRIAL"/>
    <property type="match status" value="1"/>
</dbReference>
<dbReference type="GO" id="GO:0004222">
    <property type="term" value="F:metalloendopeptidase activity"/>
    <property type="evidence" value="ECO:0007669"/>
    <property type="project" value="InterPro"/>
</dbReference>
<comment type="cofactor">
    <cofactor evidence="1">
        <name>Zn(2+)</name>
        <dbReference type="ChEBI" id="CHEBI:29105"/>
    </cofactor>
</comment>
<dbReference type="Gene3D" id="3.30.2010.10">
    <property type="entry name" value="Metalloproteases ('zincins'), catalytic domain"/>
    <property type="match status" value="1"/>
</dbReference>
<dbReference type="AlphaFoldDB" id="A0A381QYN9"/>
<name>A0A381QYN9_9ZZZZ</name>
<keyword evidence="5" id="KW-0862">Zinc</keyword>
<organism evidence="8">
    <name type="scientific">marine metagenome</name>
    <dbReference type="NCBI Taxonomy" id="408172"/>
    <lineage>
        <taxon>unclassified sequences</taxon>
        <taxon>metagenomes</taxon>
        <taxon>ecological metagenomes</taxon>
    </lineage>
</organism>
<evidence type="ECO:0000256" key="2">
    <source>
        <dbReference type="ARBA" id="ARBA00022670"/>
    </source>
</evidence>
<evidence type="ECO:0000313" key="8">
    <source>
        <dbReference type="EMBL" id="SUZ82623.1"/>
    </source>
</evidence>
<keyword evidence="3" id="KW-0479">Metal-binding</keyword>
<reference evidence="8" key="1">
    <citation type="submission" date="2018-05" db="EMBL/GenBank/DDBJ databases">
        <authorList>
            <person name="Lanie J.A."/>
            <person name="Ng W.-L."/>
            <person name="Kazmierczak K.M."/>
            <person name="Andrzejewski T.M."/>
            <person name="Davidsen T.M."/>
            <person name="Wayne K.J."/>
            <person name="Tettelin H."/>
            <person name="Glass J.I."/>
            <person name="Rusch D."/>
            <person name="Podicherti R."/>
            <person name="Tsui H.-C.T."/>
            <person name="Winkler M.E."/>
        </authorList>
    </citation>
    <scope>NUCLEOTIDE SEQUENCE</scope>
</reference>
<dbReference type="InterPro" id="IPR001915">
    <property type="entry name" value="Peptidase_M48"/>
</dbReference>
<dbReference type="InterPro" id="IPR051156">
    <property type="entry name" value="Mito/Outer_Membr_Metalloprot"/>
</dbReference>
<evidence type="ECO:0000256" key="4">
    <source>
        <dbReference type="ARBA" id="ARBA00022801"/>
    </source>
</evidence>
<dbReference type="GO" id="GO:0016020">
    <property type="term" value="C:membrane"/>
    <property type="evidence" value="ECO:0007669"/>
    <property type="project" value="TreeGrafter"/>
</dbReference>
<evidence type="ECO:0000256" key="3">
    <source>
        <dbReference type="ARBA" id="ARBA00022723"/>
    </source>
</evidence>
<evidence type="ECO:0000256" key="1">
    <source>
        <dbReference type="ARBA" id="ARBA00001947"/>
    </source>
</evidence>
<dbReference type="GO" id="GO:0051603">
    <property type="term" value="P:proteolysis involved in protein catabolic process"/>
    <property type="evidence" value="ECO:0007669"/>
    <property type="project" value="TreeGrafter"/>
</dbReference>
<dbReference type="GO" id="GO:0046872">
    <property type="term" value="F:metal ion binding"/>
    <property type="evidence" value="ECO:0007669"/>
    <property type="project" value="UniProtKB-KW"/>
</dbReference>
<proteinExistence type="predicted"/>
<gene>
    <name evidence="8" type="ORF">METZ01_LOCUS35477</name>
</gene>
<feature type="domain" description="Peptidase M48" evidence="7">
    <location>
        <begin position="69"/>
        <end position="253"/>
    </location>
</feature>
<dbReference type="Pfam" id="PF01435">
    <property type="entry name" value="Peptidase_M48"/>
    <property type="match status" value="1"/>
</dbReference>
<dbReference type="EMBL" id="UINC01001516">
    <property type="protein sequence ID" value="SUZ82623.1"/>
    <property type="molecule type" value="Genomic_DNA"/>
</dbReference>
<keyword evidence="4" id="KW-0378">Hydrolase</keyword>
<keyword evidence="2" id="KW-0645">Protease</keyword>
<sequence>MRFLRNYLWFVIFIFSSSFASSVQPEEFRLRAHHIFWKKQEANTDREIHFGRGVAAKILGKYQLLRDESRANYVSQIGTGISAQLGRPEIRYYFGILDTEEINALAAPGGYIFVTKGALKLMRNEAQLAGVLAHELAHVGQKHIIRKLKLQSTDSSVTSGIAQVLGGASLSAKIALERLNDLAFKMLMEEGLSKDDEADADQKALEMLITTGYDPQSYLDFLKSLKPHLAQGTAEVLSKTHPTIEFRYSKLKEFISRNELDKIQGKKNEKRFNKIMAAL</sequence>
<dbReference type="PANTHER" id="PTHR22726">
    <property type="entry name" value="METALLOENDOPEPTIDASE OMA1"/>
    <property type="match status" value="1"/>
</dbReference>
<protein>
    <recommendedName>
        <fullName evidence="7">Peptidase M48 domain-containing protein</fullName>
    </recommendedName>
</protein>
<evidence type="ECO:0000256" key="5">
    <source>
        <dbReference type="ARBA" id="ARBA00022833"/>
    </source>
</evidence>
<evidence type="ECO:0000259" key="7">
    <source>
        <dbReference type="Pfam" id="PF01435"/>
    </source>
</evidence>
<keyword evidence="6" id="KW-0482">Metalloprotease</keyword>
<accession>A0A381QYN9</accession>